<organism evidence="1 2">
    <name type="scientific">Panagrolaimus sp. JU765</name>
    <dbReference type="NCBI Taxonomy" id="591449"/>
    <lineage>
        <taxon>Eukaryota</taxon>
        <taxon>Metazoa</taxon>
        <taxon>Ecdysozoa</taxon>
        <taxon>Nematoda</taxon>
        <taxon>Chromadorea</taxon>
        <taxon>Rhabditida</taxon>
        <taxon>Tylenchina</taxon>
        <taxon>Panagrolaimomorpha</taxon>
        <taxon>Panagrolaimoidea</taxon>
        <taxon>Panagrolaimidae</taxon>
        <taxon>Panagrolaimus</taxon>
    </lineage>
</organism>
<dbReference type="Proteomes" id="UP000887576">
    <property type="component" value="Unplaced"/>
</dbReference>
<accession>A0AC34RR68</accession>
<evidence type="ECO:0000313" key="1">
    <source>
        <dbReference type="Proteomes" id="UP000887576"/>
    </source>
</evidence>
<name>A0AC34RR68_9BILA</name>
<proteinExistence type="predicted"/>
<protein>
    <submittedName>
        <fullName evidence="2">Beta-glucosidase</fullName>
    </submittedName>
</protein>
<dbReference type="WBParaSite" id="JU765_v2.g9497.t1">
    <property type="protein sequence ID" value="JU765_v2.g9497.t1"/>
    <property type="gene ID" value="JU765_v2.g9497"/>
</dbReference>
<sequence>MSSESVKTYDFPPNFVWAVATSAYQIEGAASEDGRGPSIWDMFSKAGKSKNHTGCVACDSYHNWKRDIEMIKELGVQQYRFSISWPRILPDGTLKTINQKGVEYYKNLIAGLIEAGIEPNVTLFHWDLPQSLQDKGGFINPKIVNYYAEYCRFCFQTFGDQVKLWATFNEPIVFTLLGHSGYPFHHAPGGFMEHSDWIFYLTNHHILLAHAKAVNIYRNEFQAVQKGKIGIVLVIGDFYPATKSAEDVEAADNMREFFLGLYAHPILKGDYPDLVKSRVWNVCQKQGRVTSRLPKFTPEEIQALKGSADFIGVNYYFSFRIRALTPEESDVFKGDARKIDIGGHFEEWMSSHPEGCRTALARFKQDYGDIPVMITENGVKDSLNQKSELEDDERIDYIQDHLIAVHEAITEDKVNVIGYTYWALMDNFECGF</sequence>
<evidence type="ECO:0000313" key="2">
    <source>
        <dbReference type="WBParaSite" id="JU765_v2.g9497.t1"/>
    </source>
</evidence>
<reference evidence="2" key="1">
    <citation type="submission" date="2022-11" db="UniProtKB">
        <authorList>
            <consortium name="WormBaseParasite"/>
        </authorList>
    </citation>
    <scope>IDENTIFICATION</scope>
</reference>